<evidence type="ECO:0000259" key="3">
    <source>
        <dbReference type="Pfam" id="PF01261"/>
    </source>
</evidence>
<evidence type="ECO:0000256" key="2">
    <source>
        <dbReference type="PIRNR" id="PIRNR006241"/>
    </source>
</evidence>
<reference evidence="4" key="1">
    <citation type="submission" date="2022-04" db="EMBL/GenBank/DDBJ databases">
        <title>Tomato heritable bacteria conferring resistance against bacterial wilt.</title>
        <authorList>
            <person name="Yin J."/>
        </authorList>
    </citation>
    <scope>NUCLEOTIDE SEQUENCE</scope>
    <source>
        <strain evidence="4">Cra20</strain>
    </source>
</reference>
<dbReference type="SUPFAM" id="SSF51658">
    <property type="entry name" value="Xylose isomerase-like"/>
    <property type="match status" value="1"/>
</dbReference>
<name>A0ABU3NC38_9SPHN</name>
<protein>
    <submittedName>
        <fullName evidence="4">TIM barrel protein</fullName>
    </submittedName>
</protein>
<proteinExistence type="inferred from homology"/>
<dbReference type="EMBL" id="JALMLT010000006">
    <property type="protein sequence ID" value="MDT8761015.1"/>
    <property type="molecule type" value="Genomic_DNA"/>
</dbReference>
<comment type="caution">
    <text evidence="4">The sequence shown here is derived from an EMBL/GenBank/DDBJ whole genome shotgun (WGS) entry which is preliminary data.</text>
</comment>
<dbReference type="InterPro" id="IPR050417">
    <property type="entry name" value="Sugar_Epim/Isomerase"/>
</dbReference>
<keyword evidence="1 2" id="KW-0413">Isomerase</keyword>
<dbReference type="InterPro" id="IPR026040">
    <property type="entry name" value="HyI-like"/>
</dbReference>
<dbReference type="InterPro" id="IPR013022">
    <property type="entry name" value="Xyl_isomerase-like_TIM-brl"/>
</dbReference>
<dbReference type="PIRSF" id="PIRSF006241">
    <property type="entry name" value="HyI"/>
    <property type="match status" value="1"/>
</dbReference>
<dbReference type="InterPro" id="IPR036237">
    <property type="entry name" value="Xyl_isomerase-like_sf"/>
</dbReference>
<gene>
    <name evidence="4" type="ORF">MZO42_20135</name>
</gene>
<comment type="similarity">
    <text evidence="2">Belongs to the hyi family.</text>
</comment>
<dbReference type="Pfam" id="PF01261">
    <property type="entry name" value="AP_endonuc_2"/>
    <property type="match status" value="1"/>
</dbReference>
<accession>A0ABU3NC38</accession>
<dbReference type="PANTHER" id="PTHR43489">
    <property type="entry name" value="ISOMERASE"/>
    <property type="match status" value="1"/>
</dbReference>
<dbReference type="Gene3D" id="3.20.20.150">
    <property type="entry name" value="Divalent-metal-dependent TIM barrel enzymes"/>
    <property type="match status" value="1"/>
</dbReference>
<evidence type="ECO:0000256" key="1">
    <source>
        <dbReference type="ARBA" id="ARBA00023235"/>
    </source>
</evidence>
<evidence type="ECO:0000313" key="4">
    <source>
        <dbReference type="EMBL" id="MDT8761015.1"/>
    </source>
</evidence>
<sequence>MSRAAPSQNSARFSLGFAPHEGSFRSRGGRLEQIAYAADQGFTAWEDNEAAGRTVAEQNAMARALQQRGMTMGVFVASMPRWAEFRPQLGGNGNGDREAFLADVRASIDVAKRLNAKWMTVVTGFVDRKLPVEIQTGRIIDTMRRAAEIVEPHGLVMVMEPLNTIVDHPGVFMQSIPQGFAVAKGVASPAVKVLADLYHAQIQAGNLINTLDSCWDEIAYIQFGDNPGRKEPGTGEINYQNVVRRLRAKKFAGVIGMEHGNSVDGRAGEERLIAAYRAIDAA</sequence>
<feature type="domain" description="Xylose isomerase-like TIM barrel" evidence="3">
    <location>
        <begin position="34"/>
        <end position="263"/>
    </location>
</feature>
<organism evidence="4">
    <name type="scientific">Sphingomonas psychrotolerans</name>
    <dbReference type="NCBI Taxonomy" id="1327635"/>
    <lineage>
        <taxon>Bacteria</taxon>
        <taxon>Pseudomonadati</taxon>
        <taxon>Pseudomonadota</taxon>
        <taxon>Alphaproteobacteria</taxon>
        <taxon>Sphingomonadales</taxon>
        <taxon>Sphingomonadaceae</taxon>
        <taxon>Sphingomonas</taxon>
    </lineage>
</organism>